<reference evidence="3 4" key="1">
    <citation type="submission" date="2016-02" db="EMBL/GenBank/DDBJ databases">
        <title>Corynebacterium glutamicum N24 whole genome sequencing project.</title>
        <authorList>
            <person name="Matsutani M."/>
            <person name="Nangtapong N."/>
            <person name="Yakushi T."/>
            <person name="Matsushita K."/>
        </authorList>
    </citation>
    <scope>NUCLEOTIDE SEQUENCE [LARGE SCALE GENOMIC DNA]</scope>
    <source>
        <strain evidence="3 4">N24</strain>
    </source>
</reference>
<protein>
    <submittedName>
        <fullName evidence="3">HTH-type transcriptional regulator</fullName>
    </submittedName>
</protein>
<dbReference type="PANTHER" id="PTHR43236">
    <property type="entry name" value="ANTITOXIN HIGA1"/>
    <property type="match status" value="1"/>
</dbReference>
<dbReference type="PANTHER" id="PTHR43236:SF2">
    <property type="entry name" value="BLL0069 PROTEIN"/>
    <property type="match status" value="1"/>
</dbReference>
<dbReference type="Pfam" id="PF06114">
    <property type="entry name" value="Peptidase_M78"/>
    <property type="match status" value="1"/>
</dbReference>
<accession>A0A169S8P6</accession>
<sequence>MNTPIAAELFPVGELLAEELDARGWTQSDFAEVLGRPAQFVSEILSGKKEITRESASQIGAALGTSTELWLNLQDSYFLWKQSQDLKMQENLDAVKTRAQLQDLAPVSLLAKRGFITSTDLEVQKRQVLSLFGKSSFDDPSAIGFAARRSNGDEDFTALQHSWAACVKAVAKELDAAAFSRDLLHDLAKTLSKRMREPKAFAEFQSLFATVGVKLVYIESFPGGKLDGCAMMVDGHPVIGLSGRGKRLDKVLFTLLHEVAHILLGHLRDNGEVILDDLSADHGGKEAEADRLASKLAIPEPLPEIPARLNSTWIEQQANELDIAPIILIGRLQKEGFLSWKTTLVRNAPTAIQYLEHWKAPLPVNP</sequence>
<dbReference type="InterPro" id="IPR052345">
    <property type="entry name" value="Rad_response_metalloprotease"/>
</dbReference>
<evidence type="ECO:0000259" key="2">
    <source>
        <dbReference type="PROSITE" id="PS50943"/>
    </source>
</evidence>
<dbReference type="Proteomes" id="UP000218244">
    <property type="component" value="Chromosome"/>
</dbReference>
<dbReference type="InterPro" id="IPR001387">
    <property type="entry name" value="Cro/C1-type_HTH"/>
</dbReference>
<dbReference type="SMART" id="SM00530">
    <property type="entry name" value="HTH_XRE"/>
    <property type="match status" value="1"/>
</dbReference>
<feature type="domain" description="HTH cro/C1-type" evidence="2">
    <location>
        <begin position="16"/>
        <end position="70"/>
    </location>
</feature>
<keyword evidence="4" id="KW-1185">Reference proteome</keyword>
<name>A0A169S8P6_9CORY</name>
<dbReference type="KEGG" id="csur:N24_3028"/>
<dbReference type="PROSITE" id="PS50943">
    <property type="entry name" value="HTH_CROC1"/>
    <property type="match status" value="1"/>
</dbReference>
<dbReference type="Gene3D" id="1.10.260.40">
    <property type="entry name" value="lambda repressor-like DNA-binding domains"/>
    <property type="match status" value="1"/>
</dbReference>
<dbReference type="InterPro" id="IPR013430">
    <property type="entry name" value="Toxin_antidote_HigA"/>
</dbReference>
<organism evidence="3 4">
    <name type="scientific">Corynebacterium suranareeae</name>
    <dbReference type="NCBI Taxonomy" id="2506452"/>
    <lineage>
        <taxon>Bacteria</taxon>
        <taxon>Bacillati</taxon>
        <taxon>Actinomycetota</taxon>
        <taxon>Actinomycetes</taxon>
        <taxon>Mycobacteriales</taxon>
        <taxon>Corynebacteriaceae</taxon>
        <taxon>Corynebacterium</taxon>
    </lineage>
</organism>
<dbReference type="Gene3D" id="1.10.10.2910">
    <property type="match status" value="1"/>
</dbReference>
<evidence type="ECO:0000313" key="4">
    <source>
        <dbReference type="Proteomes" id="UP000218244"/>
    </source>
</evidence>
<dbReference type="EMBL" id="AP017369">
    <property type="protein sequence ID" value="BAU97290.1"/>
    <property type="molecule type" value="Genomic_DNA"/>
</dbReference>
<gene>
    <name evidence="3" type="ORF">N24_3028</name>
</gene>
<evidence type="ECO:0000256" key="1">
    <source>
        <dbReference type="ARBA" id="ARBA00007227"/>
    </source>
</evidence>
<dbReference type="GO" id="GO:0003677">
    <property type="term" value="F:DNA binding"/>
    <property type="evidence" value="ECO:0007669"/>
    <property type="project" value="InterPro"/>
</dbReference>
<dbReference type="CDD" id="cd00093">
    <property type="entry name" value="HTH_XRE"/>
    <property type="match status" value="1"/>
</dbReference>
<dbReference type="InterPro" id="IPR010359">
    <property type="entry name" value="IrrE_HExxH"/>
</dbReference>
<dbReference type="RefSeq" id="WP_096459092.1">
    <property type="nucleotide sequence ID" value="NZ_AP017369.1"/>
</dbReference>
<proteinExistence type="inferred from homology"/>
<comment type="similarity">
    <text evidence="1">Belongs to the short-chain fatty acyl-CoA assimilation regulator (ScfR) family.</text>
</comment>
<dbReference type="NCBIfam" id="TIGR02607">
    <property type="entry name" value="antidote_HigA"/>
    <property type="match status" value="1"/>
</dbReference>
<dbReference type="SUPFAM" id="SSF47413">
    <property type="entry name" value="lambda repressor-like DNA-binding domains"/>
    <property type="match status" value="1"/>
</dbReference>
<evidence type="ECO:0000313" key="3">
    <source>
        <dbReference type="EMBL" id="BAU97290.1"/>
    </source>
</evidence>
<dbReference type="AlphaFoldDB" id="A0A169S8P6"/>
<dbReference type="InterPro" id="IPR010982">
    <property type="entry name" value="Lambda_DNA-bd_dom_sf"/>
</dbReference>
<dbReference type="Pfam" id="PF01381">
    <property type="entry name" value="HTH_3"/>
    <property type="match status" value="1"/>
</dbReference>